<evidence type="ECO:0000256" key="2">
    <source>
        <dbReference type="ARBA" id="ARBA00007362"/>
    </source>
</evidence>
<dbReference type="InterPro" id="IPR000620">
    <property type="entry name" value="EamA_dom"/>
</dbReference>
<feature type="transmembrane region" description="Helical" evidence="3">
    <location>
        <begin position="219"/>
        <end position="241"/>
    </location>
</feature>
<feature type="transmembrane region" description="Helical" evidence="3">
    <location>
        <begin position="276"/>
        <end position="292"/>
    </location>
</feature>
<keyword evidence="3" id="KW-0812">Transmembrane</keyword>
<dbReference type="Proteomes" id="UP001522905">
    <property type="component" value="Unassembled WGS sequence"/>
</dbReference>
<comment type="caution">
    <text evidence="5">The sequence shown here is derived from an EMBL/GenBank/DDBJ whole genome shotgun (WGS) entry which is preliminary data.</text>
</comment>
<sequence>MKHEHVMRGIFWSGLAAALWGVSGTIMQFVAKNEAVPTNWFISVRTLFAGILLLGIGYIHVGKRIFDVFKNKESIIRLFVYAIFGLAVNMSTFYVSIQTGNAASATILQYLAPIFIVVYGVIFLRKKPMLVDIVSFLIALAGVFLAITKGNFHSLSIPMISVVFGLLSAVSAAIYYSVPKKLMEDNSPFVVLGWGTLIAGLGFNLYHPFWVDAPKITPGIVFGIGGVILIGTIFAFSAVLYSLKFAPSEVSSIVDAVEPVVTFILSIIFLGLKIDMIEVLGSALIIVAIYILQKSHQKRAKLD</sequence>
<feature type="transmembrane region" description="Helical" evidence="3">
    <location>
        <begin position="159"/>
        <end position="177"/>
    </location>
</feature>
<comment type="subcellular location">
    <subcellularLocation>
        <location evidence="1">Endomembrane system</location>
        <topology evidence="1">Multi-pass membrane protein</topology>
    </subcellularLocation>
</comment>
<comment type="similarity">
    <text evidence="2">Belongs to the EamA transporter family.</text>
</comment>
<feature type="transmembrane region" description="Helical" evidence="3">
    <location>
        <begin position="253"/>
        <end position="270"/>
    </location>
</feature>
<gene>
    <name evidence="5" type="ORF">LNP07_02975</name>
</gene>
<keyword evidence="3" id="KW-0472">Membrane</keyword>
<protein>
    <submittedName>
        <fullName evidence="5">DMT family transporter</fullName>
    </submittedName>
</protein>
<evidence type="ECO:0000313" key="5">
    <source>
        <dbReference type="EMBL" id="MCK8624471.1"/>
    </source>
</evidence>
<feature type="transmembrane region" description="Helical" evidence="3">
    <location>
        <begin position="189"/>
        <end position="207"/>
    </location>
</feature>
<organism evidence="5 6">
    <name type="scientific">Apilactobacillus xinyiensis</name>
    <dbReference type="NCBI Taxonomy" id="2841032"/>
    <lineage>
        <taxon>Bacteria</taxon>
        <taxon>Bacillati</taxon>
        <taxon>Bacillota</taxon>
        <taxon>Bacilli</taxon>
        <taxon>Lactobacillales</taxon>
        <taxon>Lactobacillaceae</taxon>
        <taxon>Apilactobacillus</taxon>
    </lineage>
</organism>
<dbReference type="EMBL" id="JAJIAO010000002">
    <property type="protein sequence ID" value="MCK8624471.1"/>
    <property type="molecule type" value="Genomic_DNA"/>
</dbReference>
<dbReference type="Pfam" id="PF00892">
    <property type="entry name" value="EamA"/>
    <property type="match status" value="2"/>
</dbReference>
<reference evidence="5 6" key="1">
    <citation type="submission" date="2021-11" db="EMBL/GenBank/DDBJ databases">
        <title>Comparative genomics of bee honey and flower isolates.</title>
        <authorList>
            <person name="Bechtner J.D."/>
            <person name="Gallus M.K."/>
            <person name="Ehrmann M."/>
        </authorList>
    </citation>
    <scope>NUCLEOTIDE SEQUENCE [LARGE SCALE GENOMIC DNA]</scope>
    <source>
        <strain evidence="5 6">M161</strain>
    </source>
</reference>
<name>A0ABT0I0W2_9LACO</name>
<feature type="domain" description="EamA" evidence="4">
    <location>
        <begin position="160"/>
        <end position="292"/>
    </location>
</feature>
<dbReference type="PANTHER" id="PTHR22911:SF79">
    <property type="entry name" value="MOBA-LIKE NTP TRANSFERASE DOMAIN-CONTAINING PROTEIN"/>
    <property type="match status" value="1"/>
</dbReference>
<keyword evidence="6" id="KW-1185">Reference proteome</keyword>
<feature type="transmembrane region" description="Helical" evidence="3">
    <location>
        <begin position="103"/>
        <end position="122"/>
    </location>
</feature>
<feature type="transmembrane region" description="Helical" evidence="3">
    <location>
        <begin position="129"/>
        <end position="147"/>
    </location>
</feature>
<dbReference type="InterPro" id="IPR037185">
    <property type="entry name" value="EmrE-like"/>
</dbReference>
<keyword evidence="3" id="KW-1133">Transmembrane helix</keyword>
<feature type="transmembrane region" description="Helical" evidence="3">
    <location>
        <begin position="78"/>
        <end position="97"/>
    </location>
</feature>
<dbReference type="PANTHER" id="PTHR22911">
    <property type="entry name" value="ACYL-MALONYL CONDENSING ENZYME-RELATED"/>
    <property type="match status" value="1"/>
</dbReference>
<feature type="domain" description="EamA" evidence="4">
    <location>
        <begin position="8"/>
        <end position="147"/>
    </location>
</feature>
<dbReference type="SUPFAM" id="SSF103481">
    <property type="entry name" value="Multidrug resistance efflux transporter EmrE"/>
    <property type="match status" value="2"/>
</dbReference>
<accession>A0ABT0I0W2</accession>
<evidence type="ECO:0000256" key="3">
    <source>
        <dbReference type="SAM" id="Phobius"/>
    </source>
</evidence>
<proteinExistence type="inferred from homology"/>
<evidence type="ECO:0000313" key="6">
    <source>
        <dbReference type="Proteomes" id="UP001522905"/>
    </source>
</evidence>
<evidence type="ECO:0000256" key="1">
    <source>
        <dbReference type="ARBA" id="ARBA00004127"/>
    </source>
</evidence>
<evidence type="ECO:0000259" key="4">
    <source>
        <dbReference type="Pfam" id="PF00892"/>
    </source>
</evidence>
<dbReference type="RefSeq" id="WP_220728460.1">
    <property type="nucleotide sequence ID" value="NZ_BPLL01000011.1"/>
</dbReference>
<feature type="transmembrane region" description="Helical" evidence="3">
    <location>
        <begin position="40"/>
        <end position="58"/>
    </location>
</feature>